<feature type="compositionally biased region" description="Basic and acidic residues" evidence="1">
    <location>
        <begin position="20"/>
        <end position="43"/>
    </location>
</feature>
<evidence type="ECO:0000256" key="1">
    <source>
        <dbReference type="SAM" id="MobiDB-lite"/>
    </source>
</evidence>
<reference evidence="2 3" key="1">
    <citation type="submission" date="2017-03" db="EMBL/GenBank/DDBJ databases">
        <title>Genome sequence of Sphingomonas dokdonensis DSM 21029.</title>
        <authorList>
            <person name="Poehlein A."/>
            <person name="Wuebbeler J.H."/>
            <person name="Steinbuechel A."/>
            <person name="Daniel R."/>
        </authorList>
    </citation>
    <scope>NUCLEOTIDE SEQUENCE [LARGE SCALE GENOMIC DNA]</scope>
    <source>
        <strain evidence="2 3">DSM 21029</strain>
    </source>
</reference>
<sequence>MTLRVTSSSAAEQVKMMTARGRDGALGRKSDRQPQEIADQQRDVEAQAKSALVLDRRLYCLNRPQPFL</sequence>
<name>A0A245ZL02_9SPHN</name>
<protein>
    <submittedName>
        <fullName evidence="2">Uncharacterized protein</fullName>
    </submittedName>
</protein>
<feature type="region of interest" description="Disordered" evidence="1">
    <location>
        <begin position="1"/>
        <end position="43"/>
    </location>
</feature>
<keyword evidence="3" id="KW-1185">Reference proteome</keyword>
<gene>
    <name evidence="2" type="ORF">SPDO_20890</name>
</gene>
<accession>A0A245ZL02</accession>
<dbReference type="EMBL" id="NBBI01000003">
    <property type="protein sequence ID" value="OWK30403.1"/>
    <property type="molecule type" value="Genomic_DNA"/>
</dbReference>
<proteinExistence type="predicted"/>
<dbReference type="Proteomes" id="UP000197290">
    <property type="component" value="Unassembled WGS sequence"/>
</dbReference>
<comment type="caution">
    <text evidence="2">The sequence shown here is derived from an EMBL/GenBank/DDBJ whole genome shotgun (WGS) entry which is preliminary data.</text>
</comment>
<evidence type="ECO:0000313" key="2">
    <source>
        <dbReference type="EMBL" id="OWK30403.1"/>
    </source>
</evidence>
<organism evidence="2 3">
    <name type="scientific">Sphingomonas dokdonensis</name>
    <dbReference type="NCBI Taxonomy" id="344880"/>
    <lineage>
        <taxon>Bacteria</taxon>
        <taxon>Pseudomonadati</taxon>
        <taxon>Pseudomonadota</taxon>
        <taxon>Alphaproteobacteria</taxon>
        <taxon>Sphingomonadales</taxon>
        <taxon>Sphingomonadaceae</taxon>
        <taxon>Sphingomonas</taxon>
    </lineage>
</organism>
<dbReference type="AlphaFoldDB" id="A0A245ZL02"/>
<evidence type="ECO:0000313" key="3">
    <source>
        <dbReference type="Proteomes" id="UP000197290"/>
    </source>
</evidence>
<feature type="compositionally biased region" description="Polar residues" evidence="1">
    <location>
        <begin position="1"/>
        <end position="11"/>
    </location>
</feature>